<gene>
    <name evidence="1" type="ORF">EV182_000332</name>
</gene>
<accession>A0ACC1HL70</accession>
<dbReference type="EMBL" id="JAMZIH010005153">
    <property type="protein sequence ID" value="KAJ1675908.1"/>
    <property type="molecule type" value="Genomic_DNA"/>
</dbReference>
<organism evidence="1 2">
    <name type="scientific">Spiromyces aspiralis</name>
    <dbReference type="NCBI Taxonomy" id="68401"/>
    <lineage>
        <taxon>Eukaryota</taxon>
        <taxon>Fungi</taxon>
        <taxon>Fungi incertae sedis</taxon>
        <taxon>Zoopagomycota</taxon>
        <taxon>Kickxellomycotina</taxon>
        <taxon>Kickxellomycetes</taxon>
        <taxon>Kickxellales</taxon>
        <taxon>Kickxellaceae</taxon>
        <taxon>Spiromyces</taxon>
    </lineage>
</organism>
<name>A0ACC1HL70_9FUNG</name>
<evidence type="ECO:0000313" key="1">
    <source>
        <dbReference type="EMBL" id="KAJ1675908.1"/>
    </source>
</evidence>
<proteinExistence type="predicted"/>
<reference evidence="1" key="1">
    <citation type="submission" date="2022-06" db="EMBL/GenBank/DDBJ databases">
        <title>Phylogenomic reconstructions and comparative analyses of Kickxellomycotina fungi.</title>
        <authorList>
            <person name="Reynolds N.K."/>
            <person name="Stajich J.E."/>
            <person name="Barry K."/>
            <person name="Grigoriev I.V."/>
            <person name="Crous P."/>
            <person name="Smith M.E."/>
        </authorList>
    </citation>
    <scope>NUCLEOTIDE SEQUENCE</scope>
    <source>
        <strain evidence="1">RSA 2271</strain>
    </source>
</reference>
<comment type="caution">
    <text evidence="1">The sequence shown here is derived from an EMBL/GenBank/DDBJ whole genome shotgun (WGS) entry which is preliminary data.</text>
</comment>
<dbReference type="Proteomes" id="UP001145114">
    <property type="component" value="Unassembled WGS sequence"/>
</dbReference>
<keyword evidence="2" id="KW-1185">Reference proteome</keyword>
<sequence>MDMLNGGPGASQQASCADEALHDTVGAVCVDKSGHIAAGVSSGGIAIKIPGRLGEAALYGSGCWAAETEAGEGSDVEMVGCSVTGTGEQIVRTVLGREVSRIALNSEDWSAALSHHVKSLRQGHRVLARYPELSVGFGIIRGCKHGASIGRLGRNEHKDSAASRPSPALLDAQPNQLGSIDTATPVLRHGIEILVAHTTPSMVAINRSAKPYPQPCAPAVAECPVFVCLTLGLRVRKRRCAETKGYLGSKAETQTR</sequence>
<evidence type="ECO:0000313" key="2">
    <source>
        <dbReference type="Proteomes" id="UP001145114"/>
    </source>
</evidence>
<protein>
    <submittedName>
        <fullName evidence="1">Uncharacterized protein</fullName>
    </submittedName>
</protein>